<feature type="domain" description="ABC transmembrane type-1" evidence="9">
    <location>
        <begin position="55"/>
        <end position="263"/>
    </location>
</feature>
<dbReference type="PROSITE" id="PS50928">
    <property type="entry name" value="ABC_TM1"/>
    <property type="match status" value="1"/>
</dbReference>
<keyword evidence="11" id="KW-1185">Reference proteome</keyword>
<feature type="transmembrane region" description="Helical" evidence="8">
    <location>
        <begin position="90"/>
        <end position="112"/>
    </location>
</feature>
<feature type="transmembrane region" description="Helical" evidence="8">
    <location>
        <begin position="242"/>
        <end position="263"/>
    </location>
</feature>
<evidence type="ECO:0000313" key="11">
    <source>
        <dbReference type="Proteomes" id="UP000603352"/>
    </source>
</evidence>
<proteinExistence type="inferred from homology"/>
<keyword evidence="4" id="KW-1003">Cell membrane</keyword>
<protein>
    <submittedName>
        <fullName evidence="10">ABC transporter permease</fullName>
    </submittedName>
</protein>
<accession>A0ABQ1J2W9</accession>
<comment type="similarity">
    <text evidence="2">Belongs to the binding-protein-dependent transport system permease family. CysTW subfamily.</text>
</comment>
<dbReference type="PANTHER" id="PTHR42929:SF1">
    <property type="entry name" value="INNER MEMBRANE ABC TRANSPORTER PERMEASE PROTEIN YDCU-RELATED"/>
    <property type="match status" value="1"/>
</dbReference>
<evidence type="ECO:0000256" key="5">
    <source>
        <dbReference type="ARBA" id="ARBA00022692"/>
    </source>
</evidence>
<evidence type="ECO:0000256" key="2">
    <source>
        <dbReference type="ARBA" id="ARBA00007069"/>
    </source>
</evidence>
<keyword evidence="7 8" id="KW-0472">Membrane</keyword>
<dbReference type="RefSeq" id="WP_188581582.1">
    <property type="nucleotide sequence ID" value="NZ_BMDZ01000067.1"/>
</dbReference>
<dbReference type="CDD" id="cd06261">
    <property type="entry name" value="TM_PBP2"/>
    <property type="match status" value="1"/>
</dbReference>
<dbReference type="PANTHER" id="PTHR42929">
    <property type="entry name" value="INNER MEMBRANE ABC TRANSPORTER PERMEASE PROTEIN YDCU-RELATED-RELATED"/>
    <property type="match status" value="1"/>
</dbReference>
<dbReference type="Pfam" id="PF00528">
    <property type="entry name" value="BPD_transp_1"/>
    <property type="match status" value="1"/>
</dbReference>
<dbReference type="SUPFAM" id="SSF161098">
    <property type="entry name" value="MetI-like"/>
    <property type="match status" value="1"/>
</dbReference>
<feature type="transmembrane region" description="Helical" evidence="8">
    <location>
        <begin position="56"/>
        <end position="78"/>
    </location>
</feature>
<evidence type="ECO:0000256" key="4">
    <source>
        <dbReference type="ARBA" id="ARBA00022475"/>
    </source>
</evidence>
<dbReference type="Proteomes" id="UP000603352">
    <property type="component" value="Unassembled WGS sequence"/>
</dbReference>
<name>A0ABQ1J2W9_9PROT</name>
<feature type="transmembrane region" description="Helical" evidence="8">
    <location>
        <begin position="132"/>
        <end position="153"/>
    </location>
</feature>
<dbReference type="InterPro" id="IPR000515">
    <property type="entry name" value="MetI-like"/>
</dbReference>
<evidence type="ECO:0000256" key="6">
    <source>
        <dbReference type="ARBA" id="ARBA00022989"/>
    </source>
</evidence>
<reference evidence="11" key="1">
    <citation type="journal article" date="2019" name="Int. J. Syst. Evol. Microbiol.">
        <title>The Global Catalogue of Microorganisms (GCM) 10K type strain sequencing project: providing services to taxonomists for standard genome sequencing and annotation.</title>
        <authorList>
            <consortium name="The Broad Institute Genomics Platform"/>
            <consortium name="The Broad Institute Genome Sequencing Center for Infectious Disease"/>
            <person name="Wu L."/>
            <person name="Ma J."/>
        </authorList>
    </citation>
    <scope>NUCLEOTIDE SEQUENCE [LARGE SCALE GENOMIC DNA]</scope>
    <source>
        <strain evidence="11">CGMCC 1.10188</strain>
    </source>
</reference>
<dbReference type="Gene3D" id="1.10.3720.10">
    <property type="entry name" value="MetI-like"/>
    <property type="match status" value="1"/>
</dbReference>
<gene>
    <name evidence="10" type="ORF">GCM10011505_42020</name>
</gene>
<evidence type="ECO:0000256" key="8">
    <source>
        <dbReference type="RuleBase" id="RU363032"/>
    </source>
</evidence>
<evidence type="ECO:0000256" key="1">
    <source>
        <dbReference type="ARBA" id="ARBA00004651"/>
    </source>
</evidence>
<comment type="caution">
    <text evidence="10">The sequence shown here is derived from an EMBL/GenBank/DDBJ whole genome shotgun (WGS) entry which is preliminary data.</text>
</comment>
<evidence type="ECO:0000256" key="7">
    <source>
        <dbReference type="ARBA" id="ARBA00023136"/>
    </source>
</evidence>
<dbReference type="EMBL" id="BMDZ01000067">
    <property type="protein sequence ID" value="GGB56705.1"/>
    <property type="molecule type" value="Genomic_DNA"/>
</dbReference>
<organism evidence="10 11">
    <name type="scientific">Tistrella bauzanensis</name>
    <dbReference type="NCBI Taxonomy" id="657419"/>
    <lineage>
        <taxon>Bacteria</taxon>
        <taxon>Pseudomonadati</taxon>
        <taxon>Pseudomonadota</taxon>
        <taxon>Alphaproteobacteria</taxon>
        <taxon>Geminicoccales</taxon>
        <taxon>Geminicoccaceae</taxon>
        <taxon>Tistrella</taxon>
    </lineage>
</organism>
<evidence type="ECO:0000313" key="10">
    <source>
        <dbReference type="EMBL" id="GGB56705.1"/>
    </source>
</evidence>
<comment type="subcellular location">
    <subcellularLocation>
        <location evidence="1 8">Cell membrane</location>
        <topology evidence="1 8">Multi-pass membrane protein</topology>
    </subcellularLocation>
</comment>
<keyword evidence="5 8" id="KW-0812">Transmembrane</keyword>
<dbReference type="InterPro" id="IPR035906">
    <property type="entry name" value="MetI-like_sf"/>
</dbReference>
<keyword evidence="6 8" id="KW-1133">Transmembrane helix</keyword>
<evidence type="ECO:0000256" key="3">
    <source>
        <dbReference type="ARBA" id="ARBA00022448"/>
    </source>
</evidence>
<evidence type="ECO:0000259" key="9">
    <source>
        <dbReference type="PROSITE" id="PS50928"/>
    </source>
</evidence>
<feature type="transmembrane region" description="Helical" evidence="8">
    <location>
        <begin position="197"/>
        <end position="222"/>
    </location>
</feature>
<sequence>MTLPPRLLALLLLPAIICLAVFFVLPLSVLVAETGAEGGVAYLRLVDDPVFWQGLRGTLILGTAAPALSVAVGFCVAMHLSRQPEGRRQALLFVLSLPLTFSGLIVAYGFILVFGRAGFFTLLLAELGADPAVVGAMIFTPAGLGFAYCYYLIPRVVLVVLPVLVNFDSRQIDAAESLGASRFAAFRDVLLPQVAPALVAAFCLTAAVAIGAYGTALALVGTQVNILPLLLFSKISETGADLPAAAAASVVLMAVCCAVVGLAEALMGLRRRADTAR</sequence>
<keyword evidence="3 8" id="KW-0813">Transport</keyword>